<proteinExistence type="predicted"/>
<dbReference type="InterPro" id="IPR001507">
    <property type="entry name" value="ZP_dom"/>
</dbReference>
<keyword evidence="1" id="KW-0732">Signal</keyword>
<dbReference type="InterPro" id="IPR056953">
    <property type="entry name" value="CUT_N"/>
</dbReference>
<dbReference type="EMBL" id="BMAV01006649">
    <property type="protein sequence ID" value="GFY48760.1"/>
    <property type="molecule type" value="Genomic_DNA"/>
</dbReference>
<evidence type="ECO:0000256" key="1">
    <source>
        <dbReference type="SAM" id="SignalP"/>
    </source>
</evidence>
<sequence>MEILQKTFFAKVFLCFFVFTQKSLPCFATMETKISVDCHSDPKHIMVKVSTSIPFEGLIYVSERYGDLNCTAFGKKNQTTFLKVPLKGCDTHEKEPGLFMSHVTVQQHPMIVSAGDGEYEVGCKLFNGDLQVGMENRIDINNTNVKGDIMTSPSPAPQVMLRIYDFENDVFVDTVRLGQVVELEITIRDGKVYQGSVSDCDAVNYNGTRFPVVRNLHSKEVKERRRVSAHFGGITFLAGLFIAPQDVGNDHISFTILVTFVISSEPLKIRKECKDR</sequence>
<accession>A0A8X6X9L0</accession>
<evidence type="ECO:0000313" key="3">
    <source>
        <dbReference type="EMBL" id="GFY48760.1"/>
    </source>
</evidence>
<gene>
    <name evidence="3" type="primary">AVEN_174690_1</name>
    <name evidence="3" type="ORF">TNIN_295591</name>
</gene>
<dbReference type="Proteomes" id="UP000886998">
    <property type="component" value="Unassembled WGS sequence"/>
</dbReference>
<evidence type="ECO:0000313" key="4">
    <source>
        <dbReference type="Proteomes" id="UP000886998"/>
    </source>
</evidence>
<dbReference type="AlphaFoldDB" id="A0A8X6X9L0"/>
<feature type="chain" id="PRO_5036490990" evidence="1">
    <location>
        <begin position="29"/>
        <end position="276"/>
    </location>
</feature>
<reference evidence="3" key="1">
    <citation type="submission" date="2020-08" db="EMBL/GenBank/DDBJ databases">
        <title>Multicomponent nature underlies the extraordinary mechanical properties of spider dragline silk.</title>
        <authorList>
            <person name="Kono N."/>
            <person name="Nakamura H."/>
            <person name="Mori M."/>
            <person name="Yoshida Y."/>
            <person name="Ohtoshi R."/>
            <person name="Malay A.D."/>
            <person name="Moran D.A.P."/>
            <person name="Tomita M."/>
            <person name="Numata K."/>
            <person name="Arakawa K."/>
        </authorList>
    </citation>
    <scope>NUCLEOTIDE SEQUENCE</scope>
</reference>
<evidence type="ECO:0000259" key="2">
    <source>
        <dbReference type="PROSITE" id="PS51034"/>
    </source>
</evidence>
<dbReference type="PANTHER" id="PTHR46560:SF11">
    <property type="entry name" value="GH09980P"/>
    <property type="match status" value="1"/>
</dbReference>
<dbReference type="PROSITE" id="PS51034">
    <property type="entry name" value="ZP_2"/>
    <property type="match status" value="1"/>
</dbReference>
<protein>
    <submittedName>
        <fullName evidence="3">ZP domain-containing protein</fullName>
    </submittedName>
</protein>
<comment type="caution">
    <text evidence="3">The sequence shown here is derived from an EMBL/GenBank/DDBJ whole genome shotgun (WGS) entry which is preliminary data.</text>
</comment>
<dbReference type="OrthoDB" id="6419221at2759"/>
<feature type="signal peptide" evidence="1">
    <location>
        <begin position="1"/>
        <end position="28"/>
    </location>
</feature>
<dbReference type="Pfam" id="PF25057">
    <property type="entry name" value="CUT_N"/>
    <property type="match status" value="1"/>
</dbReference>
<feature type="domain" description="ZP" evidence="2">
    <location>
        <begin position="37"/>
        <end position="276"/>
    </location>
</feature>
<keyword evidence="4" id="KW-1185">Reference proteome</keyword>
<name>A0A8X6X9L0_9ARAC</name>
<dbReference type="PANTHER" id="PTHR46560">
    <property type="entry name" value="CYPHER, ISOFORM B"/>
    <property type="match status" value="1"/>
</dbReference>
<organism evidence="3 4">
    <name type="scientific">Trichonephila inaurata madagascariensis</name>
    <dbReference type="NCBI Taxonomy" id="2747483"/>
    <lineage>
        <taxon>Eukaryota</taxon>
        <taxon>Metazoa</taxon>
        <taxon>Ecdysozoa</taxon>
        <taxon>Arthropoda</taxon>
        <taxon>Chelicerata</taxon>
        <taxon>Arachnida</taxon>
        <taxon>Araneae</taxon>
        <taxon>Araneomorphae</taxon>
        <taxon>Entelegynae</taxon>
        <taxon>Araneoidea</taxon>
        <taxon>Nephilidae</taxon>
        <taxon>Trichonephila</taxon>
        <taxon>Trichonephila inaurata</taxon>
    </lineage>
</organism>